<accession>A0AAW5R0D1</accession>
<dbReference type="SUPFAM" id="SSF51621">
    <property type="entry name" value="Phosphoenolpyruvate/pyruvate domain"/>
    <property type="match status" value="1"/>
</dbReference>
<dbReference type="PANTHER" id="PTHR30502">
    <property type="entry name" value="2-KETO-3-DEOXY-L-RHAMNONATE ALDOLASE"/>
    <property type="match status" value="1"/>
</dbReference>
<dbReference type="Pfam" id="PF03328">
    <property type="entry name" value="HpcH_HpaI"/>
    <property type="match status" value="1"/>
</dbReference>
<dbReference type="GO" id="GO:0005737">
    <property type="term" value="C:cytoplasm"/>
    <property type="evidence" value="ECO:0007669"/>
    <property type="project" value="TreeGrafter"/>
</dbReference>
<evidence type="ECO:0000256" key="2">
    <source>
        <dbReference type="ARBA" id="ARBA00022723"/>
    </source>
</evidence>
<sequence>MKDGPETGLRARLRAGEAIKLAWFSLGSPALIEVAAATGLDVVVIDAQHGLWDRTSIEQATGVVRGHRPVLVRTGDSLPQTIGTALDSGAAGVLAPMIETAADAAALVRAARFPPHGRRSGGGVRPMLHDFAAYYRMANETTVVGAMIETAEGVANAAEIAVTPGLDFVFVGTGDLALSLGGFDGVEAALETAIDAVRSACVAARLPCGIYCASGEEALSRSEQGYALTVAAADIAVVAKGFAAEHRGAGR</sequence>
<keyword evidence="3 5" id="KW-0456">Lyase</keyword>
<dbReference type="RefSeq" id="WP_261617311.1">
    <property type="nucleotide sequence ID" value="NZ_JALIDZ010000008.1"/>
</dbReference>
<keyword evidence="6" id="KW-1185">Reference proteome</keyword>
<dbReference type="InterPro" id="IPR015813">
    <property type="entry name" value="Pyrv/PenolPyrv_kinase-like_dom"/>
</dbReference>
<evidence type="ECO:0000259" key="4">
    <source>
        <dbReference type="Pfam" id="PF03328"/>
    </source>
</evidence>
<keyword evidence="2" id="KW-0479">Metal-binding</keyword>
<comment type="caution">
    <text evidence="5">The sequence shown here is derived from an EMBL/GenBank/DDBJ whole genome shotgun (WGS) entry which is preliminary data.</text>
</comment>
<dbReference type="GO" id="GO:0046872">
    <property type="term" value="F:metal ion binding"/>
    <property type="evidence" value="ECO:0007669"/>
    <property type="project" value="UniProtKB-KW"/>
</dbReference>
<dbReference type="InterPro" id="IPR040442">
    <property type="entry name" value="Pyrv_kinase-like_dom_sf"/>
</dbReference>
<dbReference type="InterPro" id="IPR005000">
    <property type="entry name" value="Aldolase/citrate-lyase_domain"/>
</dbReference>
<dbReference type="Gene3D" id="3.20.20.60">
    <property type="entry name" value="Phosphoenolpyruvate-binding domains"/>
    <property type="match status" value="1"/>
</dbReference>
<dbReference type="PANTHER" id="PTHR30502:SF0">
    <property type="entry name" value="PHOSPHOENOLPYRUVATE CARBOXYLASE FAMILY PROTEIN"/>
    <property type="match status" value="1"/>
</dbReference>
<dbReference type="AlphaFoldDB" id="A0AAW5R0D1"/>
<feature type="domain" description="HpcH/HpaI aldolase/citrate lyase" evidence="4">
    <location>
        <begin position="23"/>
        <end position="206"/>
    </location>
</feature>
<dbReference type="Proteomes" id="UP001320898">
    <property type="component" value="Unassembled WGS sequence"/>
</dbReference>
<gene>
    <name evidence="5" type="ORF">MUB46_17845</name>
</gene>
<evidence type="ECO:0000313" key="5">
    <source>
        <dbReference type="EMBL" id="MCT8973731.1"/>
    </source>
</evidence>
<reference evidence="5 6" key="1">
    <citation type="submission" date="2022-04" db="EMBL/GenBank/DDBJ databases">
        <authorList>
            <person name="Ye Y.-Q."/>
            <person name="Du Z.-J."/>
        </authorList>
    </citation>
    <scope>NUCLEOTIDE SEQUENCE [LARGE SCALE GENOMIC DNA]</scope>
    <source>
        <strain evidence="5 6">A6E488</strain>
    </source>
</reference>
<dbReference type="GO" id="GO:0016832">
    <property type="term" value="F:aldehyde-lyase activity"/>
    <property type="evidence" value="ECO:0007669"/>
    <property type="project" value="TreeGrafter"/>
</dbReference>
<dbReference type="EMBL" id="JALIDZ010000008">
    <property type="protein sequence ID" value="MCT8973731.1"/>
    <property type="molecule type" value="Genomic_DNA"/>
</dbReference>
<evidence type="ECO:0000256" key="3">
    <source>
        <dbReference type="ARBA" id="ARBA00023239"/>
    </source>
</evidence>
<evidence type="ECO:0000256" key="1">
    <source>
        <dbReference type="ARBA" id="ARBA00005568"/>
    </source>
</evidence>
<protein>
    <submittedName>
        <fullName evidence="5">Aldolase/citrate lyase family protein</fullName>
    </submittedName>
</protein>
<name>A0AAW5R0D1_9HYPH</name>
<comment type="similarity">
    <text evidence="1">Belongs to the HpcH/HpaI aldolase family.</text>
</comment>
<organism evidence="5 6">
    <name type="scientific">Microbaculum marinisediminis</name>
    <dbReference type="NCBI Taxonomy" id="2931392"/>
    <lineage>
        <taxon>Bacteria</taxon>
        <taxon>Pseudomonadati</taxon>
        <taxon>Pseudomonadota</taxon>
        <taxon>Alphaproteobacteria</taxon>
        <taxon>Hyphomicrobiales</taxon>
        <taxon>Tepidamorphaceae</taxon>
        <taxon>Microbaculum</taxon>
    </lineage>
</organism>
<evidence type="ECO:0000313" key="6">
    <source>
        <dbReference type="Proteomes" id="UP001320898"/>
    </source>
</evidence>
<dbReference type="InterPro" id="IPR050251">
    <property type="entry name" value="HpcH-HpaI_aldolase"/>
</dbReference>
<proteinExistence type="inferred from homology"/>